<dbReference type="InterPro" id="IPR013830">
    <property type="entry name" value="SGNH_hydro"/>
</dbReference>
<dbReference type="InterPro" id="IPR051532">
    <property type="entry name" value="Ester_Hydrolysis_Enzymes"/>
</dbReference>
<proteinExistence type="predicted"/>
<dbReference type="PANTHER" id="PTHR30383">
    <property type="entry name" value="THIOESTERASE 1/PROTEASE 1/LYSOPHOSPHOLIPASE L1"/>
    <property type="match status" value="1"/>
</dbReference>
<dbReference type="RefSeq" id="WP_244557435.1">
    <property type="nucleotide sequence ID" value="NZ_FXWK01000001.1"/>
</dbReference>
<dbReference type="Pfam" id="PF13472">
    <property type="entry name" value="Lipase_GDSL_2"/>
    <property type="match status" value="1"/>
</dbReference>
<accession>A0A1Y6EQX5</accession>
<dbReference type="AlphaFoldDB" id="A0A1Y6EQX5"/>
<dbReference type="CDD" id="cd01822">
    <property type="entry name" value="Lysophospholipase_L1_like"/>
    <property type="match status" value="1"/>
</dbReference>
<feature type="domain" description="SGNH hydrolase-type esterase" evidence="1">
    <location>
        <begin position="37"/>
        <end position="193"/>
    </location>
</feature>
<keyword evidence="3" id="KW-1185">Reference proteome</keyword>
<dbReference type="GO" id="GO:0004622">
    <property type="term" value="F:phosphatidylcholine lysophospholipase activity"/>
    <property type="evidence" value="ECO:0007669"/>
    <property type="project" value="TreeGrafter"/>
</dbReference>
<reference evidence="3" key="1">
    <citation type="submission" date="2017-04" db="EMBL/GenBank/DDBJ databases">
        <authorList>
            <person name="Varghese N."/>
            <person name="Submissions S."/>
        </authorList>
    </citation>
    <scope>NUCLEOTIDE SEQUENCE [LARGE SCALE GENOMIC DNA]</scope>
</reference>
<protein>
    <submittedName>
        <fullName evidence="2">Acyl-CoA thioesterase-1</fullName>
    </submittedName>
</protein>
<dbReference type="EMBL" id="FXWK01000001">
    <property type="protein sequence ID" value="SMQ65105.1"/>
    <property type="molecule type" value="Genomic_DNA"/>
</dbReference>
<evidence type="ECO:0000313" key="3">
    <source>
        <dbReference type="Proteomes" id="UP000194474"/>
    </source>
</evidence>
<name>A0A1Y6EQX5_9HYPH</name>
<dbReference type="PANTHER" id="PTHR30383:SF24">
    <property type="entry name" value="THIOESTERASE 1_PROTEASE 1_LYSOPHOSPHOLIPASE L1"/>
    <property type="match status" value="1"/>
</dbReference>
<gene>
    <name evidence="2" type="ORF">SAMN06295905_1141</name>
</gene>
<evidence type="ECO:0000259" key="1">
    <source>
        <dbReference type="Pfam" id="PF13472"/>
    </source>
</evidence>
<dbReference type="SUPFAM" id="SSF52266">
    <property type="entry name" value="SGNH hydrolase"/>
    <property type="match status" value="1"/>
</dbReference>
<organism evidence="2 3">
    <name type="scientific">Devosia lucknowensis</name>
    <dbReference type="NCBI Taxonomy" id="1096929"/>
    <lineage>
        <taxon>Bacteria</taxon>
        <taxon>Pseudomonadati</taxon>
        <taxon>Pseudomonadota</taxon>
        <taxon>Alphaproteobacteria</taxon>
        <taxon>Hyphomicrobiales</taxon>
        <taxon>Devosiaceae</taxon>
        <taxon>Devosia</taxon>
    </lineage>
</organism>
<evidence type="ECO:0000313" key="2">
    <source>
        <dbReference type="EMBL" id="SMQ65105.1"/>
    </source>
</evidence>
<dbReference type="InterPro" id="IPR036514">
    <property type="entry name" value="SGNH_hydro_sf"/>
</dbReference>
<dbReference type="Gene3D" id="3.40.50.1110">
    <property type="entry name" value="SGNH hydrolase"/>
    <property type="match status" value="1"/>
</dbReference>
<sequence length="209" mass="22062">MQIKKLRDGLLGAALSLTVAILLPVATTADERTLMLYGDSLMAGLGLSAQDSFAGQLQQALGDDVTIVNASVSGDTASDGLARLDWSLAERPDAVILELGANDMLQGRSVDTMRQSLTAILQRFGDENIPVLLAGMRASPGLGTDYVNAYEAVFPELAAEFGTRFYPFFLDGVATDPSLNQADGLHPNAQGVAVIVEGILPEVEALLNR</sequence>
<dbReference type="Proteomes" id="UP000194474">
    <property type="component" value="Unassembled WGS sequence"/>
</dbReference>